<name>A0A8C0K0U4_CANLU</name>
<dbReference type="KEGG" id="clud:112666613"/>
<keyword evidence="1" id="KW-0175">Coiled coil</keyword>
<dbReference type="GO" id="GO:0001960">
    <property type="term" value="P:negative regulation of cytokine-mediated signaling pathway"/>
    <property type="evidence" value="ECO:0007669"/>
    <property type="project" value="TreeGrafter"/>
</dbReference>
<dbReference type="InterPro" id="IPR004965">
    <property type="entry name" value="Paralemmin"/>
</dbReference>
<sequence length="752" mass="80091">MALQSQMWSLAAPMPMAESSLYRQRLEVIAEKRRLQEEIRAARRELEEEKLRVERLKRKSLRERWLMDGAAEGPEQQEDPQSPEGQAQARIRNLEDSLFTLQSQLQLLQSASTGAQHKSSGRPTWRRQGHRPFSQPTVETDPTDYDDLNKRASLPAGLVDASPEAPSEPRDETGRAPPALRLSPGAAGVSSEANGPCAGPSLPPEQEPRQGQGLAASEGGVGEAKGGVVKVVWERLRATEDCATEATGPELEAKVEEMVMEAIGDRQEAGCPERPSWVREDRGVVEVVWEGVGGPESSHSEATGEAGRGLKAAQISSPSLQVRPEGAAPGEGVPRGSPDGDGPGGSGGEEGSFIWVEKVTLSEEWEELVVEGSEGPRVWGRRGGPESPLGVERGVGEEAWEAGSSRVEGPVGAGRSEGKVGAEQEGAGREGSEDSPEPERRRDEEKLGLEREAVEERLAAPGKAVEGPWRAERERGEEPPPAEQKGERGLEAEEEHEEPLGGEQEGDEEKLEATEEPLVMERKEGEESLEAEKTGGEKPLEAERGGGESLKAEKGGEASLEAERGGEAPLEAEGTGGEEPLGAEKGGGETPLEAKKGGGEESLEAEKTEAVKEDLSPEEQGESGGGQECQAEEVSEAGASLGAKEDSRPEKEEPQPQEKQEGSLEEESARPRTPVESQGPSGDPTPLLAETPAPEQPAECQPLLQAEGPRANPRARPVPTYAPARQPEPSAPPEGEEASGPKQKTCQCCAVM</sequence>
<dbReference type="AlphaFoldDB" id="A0A8C0K0U4"/>
<evidence type="ECO:0000256" key="1">
    <source>
        <dbReference type="ARBA" id="ARBA00023054"/>
    </source>
</evidence>
<feature type="compositionally biased region" description="Gly residues" evidence="2">
    <location>
        <begin position="574"/>
        <end position="589"/>
    </location>
</feature>
<evidence type="ECO:0000313" key="4">
    <source>
        <dbReference type="Proteomes" id="UP000694391"/>
    </source>
</evidence>
<dbReference type="Proteomes" id="UP000694391">
    <property type="component" value="Unplaced"/>
</dbReference>
<accession>A0A8C0K0U4</accession>
<keyword evidence="4" id="KW-1185">Reference proteome</keyword>
<reference evidence="3" key="2">
    <citation type="submission" date="2025-09" db="UniProtKB">
        <authorList>
            <consortium name="Ensembl"/>
        </authorList>
    </citation>
    <scope>IDENTIFICATION</scope>
</reference>
<feature type="compositionally biased region" description="Gly residues" evidence="2">
    <location>
        <begin position="339"/>
        <end position="350"/>
    </location>
</feature>
<reference evidence="3" key="1">
    <citation type="submission" date="2025-08" db="UniProtKB">
        <authorList>
            <consortium name="Ensembl"/>
        </authorList>
    </citation>
    <scope>IDENTIFICATION</scope>
</reference>
<feature type="region of interest" description="Disordered" evidence="2">
    <location>
        <begin position="63"/>
        <end position="88"/>
    </location>
</feature>
<dbReference type="GO" id="GO:0008360">
    <property type="term" value="P:regulation of cell shape"/>
    <property type="evidence" value="ECO:0007669"/>
    <property type="project" value="InterPro"/>
</dbReference>
<evidence type="ECO:0000256" key="2">
    <source>
        <dbReference type="SAM" id="MobiDB-lite"/>
    </source>
</evidence>
<protein>
    <submittedName>
        <fullName evidence="3">Paralemmin 3</fullName>
    </submittedName>
</protein>
<dbReference type="PANTHER" id="PTHR47528:SF1">
    <property type="entry name" value="PARALEMMIN-3"/>
    <property type="match status" value="1"/>
</dbReference>
<dbReference type="Pfam" id="PF03285">
    <property type="entry name" value="Paralemmin"/>
    <property type="match status" value="1"/>
</dbReference>
<feature type="compositionally biased region" description="Basic and acidic residues" evidence="2">
    <location>
        <begin position="469"/>
        <end position="491"/>
    </location>
</feature>
<dbReference type="PANTHER" id="PTHR47528">
    <property type="entry name" value="PARALEMMIN-3"/>
    <property type="match status" value="1"/>
</dbReference>
<feature type="compositionally biased region" description="Basic and acidic residues" evidence="2">
    <location>
        <begin position="416"/>
        <end position="458"/>
    </location>
</feature>
<gene>
    <name evidence="3" type="primary">PALM3</name>
</gene>
<dbReference type="GeneTree" id="ENSGT00390000009016"/>
<feature type="compositionally biased region" description="Basic and acidic residues" evidence="2">
    <location>
        <begin position="592"/>
        <end position="615"/>
    </location>
</feature>
<dbReference type="GeneID" id="112666613"/>
<evidence type="ECO:0000313" key="3">
    <source>
        <dbReference type="Ensembl" id="ENSCAFP00020008488.1"/>
    </source>
</evidence>
<dbReference type="InterPro" id="IPR024149">
    <property type="entry name" value="Paralemmin-3"/>
</dbReference>
<feature type="region of interest" description="Disordered" evidence="2">
    <location>
        <begin position="291"/>
        <end position="752"/>
    </location>
</feature>
<dbReference type="GO" id="GO:0016020">
    <property type="term" value="C:membrane"/>
    <property type="evidence" value="ECO:0007669"/>
    <property type="project" value="InterPro"/>
</dbReference>
<dbReference type="CTD" id="342979"/>
<feature type="compositionally biased region" description="Basic and acidic residues" evidence="2">
    <location>
        <begin position="519"/>
        <end position="566"/>
    </location>
</feature>
<dbReference type="GO" id="GO:0032496">
    <property type="term" value="P:response to lipopolysaccharide"/>
    <property type="evidence" value="ECO:0007669"/>
    <property type="project" value="TreeGrafter"/>
</dbReference>
<organism evidence="3 4">
    <name type="scientific">Canis lupus dingo</name>
    <name type="common">dingo</name>
    <dbReference type="NCBI Taxonomy" id="286419"/>
    <lineage>
        <taxon>Eukaryota</taxon>
        <taxon>Metazoa</taxon>
        <taxon>Chordata</taxon>
        <taxon>Craniata</taxon>
        <taxon>Vertebrata</taxon>
        <taxon>Euteleostomi</taxon>
        <taxon>Mammalia</taxon>
        <taxon>Eutheria</taxon>
        <taxon>Laurasiatheria</taxon>
        <taxon>Carnivora</taxon>
        <taxon>Caniformia</taxon>
        <taxon>Canidae</taxon>
        <taxon>Canis</taxon>
    </lineage>
</organism>
<dbReference type="Ensembl" id="ENSCAFT00020009874.1">
    <property type="protein sequence ID" value="ENSCAFP00020008488.1"/>
    <property type="gene ID" value="ENSCAFG00020006907.1"/>
</dbReference>
<proteinExistence type="predicted"/>
<dbReference type="RefSeq" id="XP_025313550.3">
    <property type="nucleotide sequence ID" value="XM_025457765.3"/>
</dbReference>
<dbReference type="GO" id="GO:0008063">
    <property type="term" value="P:Toll signaling pathway"/>
    <property type="evidence" value="ECO:0007669"/>
    <property type="project" value="TreeGrafter"/>
</dbReference>
<feature type="region of interest" description="Disordered" evidence="2">
    <location>
        <begin position="110"/>
        <end position="225"/>
    </location>
</feature>
<feature type="compositionally biased region" description="Basic and acidic residues" evidence="2">
    <location>
        <begin position="643"/>
        <end position="670"/>
    </location>
</feature>